<protein>
    <submittedName>
        <fullName evidence="2">(Mediterranean fruit fly) hypothetical protein</fullName>
    </submittedName>
</protein>
<name>A0A811UNY2_CERCA</name>
<dbReference type="Proteomes" id="UP000606786">
    <property type="component" value="Unassembled WGS sequence"/>
</dbReference>
<accession>A0A811UNY2</accession>
<gene>
    <name evidence="2" type="ORF">CCAP1982_LOCUS8057</name>
</gene>
<organism evidence="2 3">
    <name type="scientific">Ceratitis capitata</name>
    <name type="common">Mediterranean fruit fly</name>
    <name type="synonym">Tephritis capitata</name>
    <dbReference type="NCBI Taxonomy" id="7213"/>
    <lineage>
        <taxon>Eukaryota</taxon>
        <taxon>Metazoa</taxon>
        <taxon>Ecdysozoa</taxon>
        <taxon>Arthropoda</taxon>
        <taxon>Hexapoda</taxon>
        <taxon>Insecta</taxon>
        <taxon>Pterygota</taxon>
        <taxon>Neoptera</taxon>
        <taxon>Endopterygota</taxon>
        <taxon>Diptera</taxon>
        <taxon>Brachycera</taxon>
        <taxon>Muscomorpha</taxon>
        <taxon>Tephritoidea</taxon>
        <taxon>Tephritidae</taxon>
        <taxon>Ceratitis</taxon>
        <taxon>Ceratitis</taxon>
    </lineage>
</organism>
<evidence type="ECO:0000313" key="2">
    <source>
        <dbReference type="EMBL" id="CAD6999535.1"/>
    </source>
</evidence>
<evidence type="ECO:0000313" key="3">
    <source>
        <dbReference type="Proteomes" id="UP000606786"/>
    </source>
</evidence>
<feature type="region of interest" description="Disordered" evidence="1">
    <location>
        <begin position="1"/>
        <end position="28"/>
    </location>
</feature>
<sequence>MSVEAANKPMDKWRADGRVRGDNGDNGTGSQLRVGNWCCLGVGDEIEDFKLPSSEAKSEGSYKLRIVEEPLQSLDGGKKLQ</sequence>
<dbReference type="EMBL" id="CAJHJT010000012">
    <property type="protein sequence ID" value="CAD6999535.1"/>
    <property type="molecule type" value="Genomic_DNA"/>
</dbReference>
<comment type="caution">
    <text evidence="2">The sequence shown here is derived from an EMBL/GenBank/DDBJ whole genome shotgun (WGS) entry which is preliminary data.</text>
</comment>
<keyword evidence="3" id="KW-1185">Reference proteome</keyword>
<proteinExistence type="predicted"/>
<reference evidence="2" key="1">
    <citation type="submission" date="2020-11" db="EMBL/GenBank/DDBJ databases">
        <authorList>
            <person name="Whitehead M."/>
        </authorList>
    </citation>
    <scope>NUCLEOTIDE SEQUENCE</scope>
    <source>
        <strain evidence="2">EGII</strain>
    </source>
</reference>
<dbReference type="AlphaFoldDB" id="A0A811UNY2"/>
<evidence type="ECO:0000256" key="1">
    <source>
        <dbReference type="SAM" id="MobiDB-lite"/>
    </source>
</evidence>
<feature type="compositionally biased region" description="Basic and acidic residues" evidence="1">
    <location>
        <begin position="9"/>
        <end position="23"/>
    </location>
</feature>